<evidence type="ECO:0000256" key="6">
    <source>
        <dbReference type="ARBA" id="ARBA00023015"/>
    </source>
</evidence>
<evidence type="ECO:0000259" key="12">
    <source>
        <dbReference type="Pfam" id="PF12885"/>
    </source>
</evidence>
<reference evidence="14 15" key="1">
    <citation type="submission" date="2018-03" db="EMBL/GenBank/DDBJ databases">
        <title>Draft genome sequence of Rohu Carp (Labeo rohita).</title>
        <authorList>
            <person name="Das P."/>
            <person name="Kushwaha B."/>
            <person name="Joshi C.G."/>
            <person name="Kumar D."/>
            <person name="Nagpure N.S."/>
            <person name="Sahoo L."/>
            <person name="Das S.P."/>
            <person name="Bit A."/>
            <person name="Patnaik S."/>
            <person name="Meher P.K."/>
            <person name="Jayasankar P."/>
            <person name="Koringa P.G."/>
            <person name="Patel N.V."/>
            <person name="Hinsu A.T."/>
            <person name="Kumar R."/>
            <person name="Pandey M."/>
            <person name="Agarwal S."/>
            <person name="Srivastava S."/>
            <person name="Singh M."/>
            <person name="Iquebal M.A."/>
            <person name="Jaiswal S."/>
            <person name="Angadi U.B."/>
            <person name="Kumar N."/>
            <person name="Raza M."/>
            <person name="Shah T.M."/>
            <person name="Rai A."/>
            <person name="Jena J.K."/>
        </authorList>
    </citation>
    <scope>NUCLEOTIDE SEQUENCE [LARGE SCALE GENOMIC DNA]</scope>
    <source>
        <strain evidence="14">DASCIFA01</strain>
        <tissue evidence="14">Testis</tissue>
    </source>
</reference>
<dbReference type="GO" id="GO:0008140">
    <property type="term" value="F:cAMP response element binding protein binding"/>
    <property type="evidence" value="ECO:0007669"/>
    <property type="project" value="InterPro"/>
</dbReference>
<comment type="similarity">
    <text evidence="3">Belongs to the TORC family.</text>
</comment>
<dbReference type="InterPro" id="IPR024783">
    <property type="entry name" value="TORC_N"/>
</dbReference>
<evidence type="ECO:0000256" key="3">
    <source>
        <dbReference type="ARBA" id="ARBA00007167"/>
    </source>
</evidence>
<proteinExistence type="inferred from homology"/>
<comment type="subcellular location">
    <subcellularLocation>
        <location evidence="2">Cytoplasm</location>
    </subcellularLocation>
    <subcellularLocation>
        <location evidence="1">Nucleus</location>
    </subcellularLocation>
</comment>
<gene>
    <name evidence="14" type="ORF">ROHU_012813</name>
</gene>
<feature type="compositionally biased region" description="Polar residues" evidence="10">
    <location>
        <begin position="84"/>
        <end position="95"/>
    </location>
</feature>
<name>A0A498LDQ1_LABRO</name>
<dbReference type="PANTHER" id="PTHR13589:SF6">
    <property type="entry name" value="CREB-REGULATED TRANSCRIPTION COACTIVATOR 2"/>
    <property type="match status" value="1"/>
</dbReference>
<evidence type="ECO:0000256" key="7">
    <source>
        <dbReference type="ARBA" id="ARBA00023159"/>
    </source>
</evidence>
<keyword evidence="5" id="KW-0597">Phosphoprotein</keyword>
<evidence type="ECO:0000313" key="14">
    <source>
        <dbReference type="EMBL" id="RXN05076.1"/>
    </source>
</evidence>
<feature type="region of interest" description="Disordered" evidence="10">
    <location>
        <begin position="84"/>
        <end position="193"/>
    </location>
</feature>
<evidence type="ECO:0000259" key="11">
    <source>
        <dbReference type="Pfam" id="PF12884"/>
    </source>
</evidence>
<dbReference type="GO" id="GO:0005634">
    <property type="term" value="C:nucleus"/>
    <property type="evidence" value="ECO:0007669"/>
    <property type="project" value="UniProtKB-SubCell"/>
</dbReference>
<evidence type="ECO:0000256" key="1">
    <source>
        <dbReference type="ARBA" id="ARBA00004123"/>
    </source>
</evidence>
<dbReference type="STRING" id="84645.A0A498LDQ1"/>
<organism evidence="14 15">
    <name type="scientific">Labeo rohita</name>
    <name type="common">Indian major carp</name>
    <name type="synonym">Cyprinus rohita</name>
    <dbReference type="NCBI Taxonomy" id="84645"/>
    <lineage>
        <taxon>Eukaryota</taxon>
        <taxon>Metazoa</taxon>
        <taxon>Chordata</taxon>
        <taxon>Craniata</taxon>
        <taxon>Vertebrata</taxon>
        <taxon>Euteleostomi</taxon>
        <taxon>Actinopterygii</taxon>
        <taxon>Neopterygii</taxon>
        <taxon>Teleostei</taxon>
        <taxon>Ostariophysi</taxon>
        <taxon>Cypriniformes</taxon>
        <taxon>Cyprinidae</taxon>
        <taxon>Labeoninae</taxon>
        <taxon>Labeonini</taxon>
        <taxon>Labeo</taxon>
    </lineage>
</organism>
<dbReference type="PANTHER" id="PTHR13589">
    <property type="entry name" value="CREB-REGULATED TRANSCRIPTION COACTIVATOR"/>
    <property type="match status" value="1"/>
</dbReference>
<dbReference type="GO" id="GO:0051289">
    <property type="term" value="P:protein homotetramerization"/>
    <property type="evidence" value="ECO:0007669"/>
    <property type="project" value="InterPro"/>
</dbReference>
<dbReference type="Proteomes" id="UP000290572">
    <property type="component" value="Unassembled WGS sequence"/>
</dbReference>
<feature type="compositionally biased region" description="Low complexity" evidence="10">
    <location>
        <begin position="1"/>
        <end position="13"/>
    </location>
</feature>
<evidence type="ECO:0000256" key="2">
    <source>
        <dbReference type="ARBA" id="ARBA00004496"/>
    </source>
</evidence>
<evidence type="ECO:0000259" key="13">
    <source>
        <dbReference type="Pfam" id="PF12886"/>
    </source>
</evidence>
<dbReference type="GO" id="GO:0045944">
    <property type="term" value="P:positive regulation of transcription by RNA polymerase II"/>
    <property type="evidence" value="ECO:0007669"/>
    <property type="project" value="TreeGrafter"/>
</dbReference>
<dbReference type="Pfam" id="PF12885">
    <property type="entry name" value="TORC_M"/>
    <property type="match status" value="1"/>
</dbReference>
<feature type="region of interest" description="Disordered" evidence="10">
    <location>
        <begin position="1"/>
        <end position="35"/>
    </location>
</feature>
<feature type="domain" description="Transducer of regulated CREB activity middle" evidence="12">
    <location>
        <begin position="122"/>
        <end position="210"/>
    </location>
</feature>
<keyword evidence="7" id="KW-0010">Activator</keyword>
<keyword evidence="8" id="KW-0804">Transcription</keyword>
<evidence type="ECO:0000256" key="5">
    <source>
        <dbReference type="ARBA" id="ARBA00022553"/>
    </source>
</evidence>
<dbReference type="Pfam" id="PF12884">
    <property type="entry name" value="TORC_N"/>
    <property type="match status" value="1"/>
</dbReference>
<dbReference type="InterPro" id="IPR024786">
    <property type="entry name" value="TORC"/>
</dbReference>
<dbReference type="InterPro" id="IPR024784">
    <property type="entry name" value="TORC_M"/>
</dbReference>
<dbReference type="AlphaFoldDB" id="A0A498LDQ1"/>
<feature type="region of interest" description="Disordered" evidence="10">
    <location>
        <begin position="225"/>
        <end position="295"/>
    </location>
</feature>
<protein>
    <submittedName>
        <fullName evidence="14">CREB-regulated transcription coactivator 2-like protein</fullName>
    </submittedName>
</protein>
<dbReference type="EMBL" id="QBIY01013421">
    <property type="protein sequence ID" value="RXN05076.1"/>
    <property type="molecule type" value="Genomic_DNA"/>
</dbReference>
<dbReference type="InterPro" id="IPR024785">
    <property type="entry name" value="TORC_C"/>
</dbReference>
<dbReference type="Pfam" id="PF12886">
    <property type="entry name" value="TORC_C"/>
    <property type="match status" value="1"/>
</dbReference>
<sequence length="613" mass="64848">MSSAGAAAGACGPAPGPNHGGSVPAPGASNPRKFSEKIALHTQRQAEETAAFQEVMMDLTSTRIQAQKVRLARTQGPYYGGSLPNGSFHSPLDSSRSTRHHGLVERVHRDRRFISPSRPYRRQLPQLSSRPKSCEMPGITIFPSPDQQGGASHGPTMLNTGGSLPDLSSLHFPSPLPTPLDPDEPGYPSLSGGSSTGNLTCTLTHLGINSPNALYSTGLLPSLQGTSSNPSLQSSLSNPNIRSSLSSHSFPNSLSSLHSSLSNPSLQSSLSSSPSLRSSLSGQSLHSSLSNSSLSSHSLQSAASNASYSGSGSFAPLVPGQVQSQMSTSPRRRAQLTPVILPPDTRRHHPKQFSPTSSTLSSITQGVALDTSKLQADQRLSQYSFGQQQQVQKGLGSAQTHALRPSSQTAQLHLHNMQNLHKSQNFQMQPLKRANPAGYGSADASQTDAQTENRSDQRAHPLSSLHQMSPALSGDLDLYNLSLDSQLESLNHDGGSAAVAKAQSGSYHGQPASLELLDSSEQQMINQNQSQSYTDGRHAVPNIILTGDSSSGLSKEITSALSAVPGFEMDPFSSDDPLRMDPLALEGLGMLTDGDLMLADPAVEDSFRSDHLK</sequence>
<comment type="caution">
    <text evidence="14">The sequence shown here is derived from an EMBL/GenBank/DDBJ whole genome shotgun (WGS) entry which is preliminary data.</text>
</comment>
<feature type="domain" description="Transducer of regulated CREB activity C-terminal" evidence="13">
    <location>
        <begin position="541"/>
        <end position="612"/>
    </location>
</feature>
<keyword evidence="6" id="KW-0805">Transcription regulation</keyword>
<evidence type="ECO:0000256" key="4">
    <source>
        <dbReference type="ARBA" id="ARBA00022490"/>
    </source>
</evidence>
<evidence type="ECO:0000256" key="10">
    <source>
        <dbReference type="SAM" id="MobiDB-lite"/>
    </source>
</evidence>
<dbReference type="GO" id="GO:0005737">
    <property type="term" value="C:cytoplasm"/>
    <property type="evidence" value="ECO:0007669"/>
    <property type="project" value="UniProtKB-SubCell"/>
</dbReference>
<evidence type="ECO:0000313" key="15">
    <source>
        <dbReference type="Proteomes" id="UP000290572"/>
    </source>
</evidence>
<evidence type="ECO:0000256" key="9">
    <source>
        <dbReference type="ARBA" id="ARBA00023242"/>
    </source>
</evidence>
<feature type="compositionally biased region" description="Polar residues" evidence="10">
    <location>
        <begin position="353"/>
        <end position="362"/>
    </location>
</feature>
<keyword evidence="9" id="KW-0539">Nucleus</keyword>
<keyword evidence="15" id="KW-1185">Reference proteome</keyword>
<feature type="compositionally biased region" description="Low complexity" evidence="10">
    <location>
        <begin position="227"/>
        <end position="295"/>
    </location>
</feature>
<accession>A0A498LDQ1</accession>
<keyword evidence="4" id="KW-0963">Cytoplasm</keyword>
<feature type="region of interest" description="Disordered" evidence="10">
    <location>
        <begin position="433"/>
        <end position="468"/>
    </location>
</feature>
<feature type="domain" description="Transducer of regulated CREB activity N-terminal" evidence="11">
    <location>
        <begin position="30"/>
        <end position="84"/>
    </location>
</feature>
<evidence type="ECO:0000256" key="8">
    <source>
        <dbReference type="ARBA" id="ARBA00023163"/>
    </source>
</evidence>
<feature type="region of interest" description="Disordered" evidence="10">
    <location>
        <begin position="319"/>
        <end position="362"/>
    </location>
</feature>